<evidence type="ECO:0000259" key="2">
    <source>
        <dbReference type="Pfam" id="PF13731"/>
    </source>
</evidence>
<keyword evidence="1" id="KW-0732">Signal</keyword>
<protein>
    <recommendedName>
        <fullName evidence="2">WxL domain-containing protein</fullName>
    </recommendedName>
</protein>
<feature type="chain" id="PRO_5022853795" description="WxL domain-containing protein" evidence="1">
    <location>
        <begin position="28"/>
        <end position="262"/>
    </location>
</feature>
<reference evidence="3 4" key="1">
    <citation type="submission" date="2019-04" db="EMBL/GenBank/DDBJ databases">
        <title>A pseudo-fructophilic Leuconostoc citreum strain F192-5 isolated from peel of satsuma mandarin: the first report for isolation and characterization of strain-dependent fructophilic-like characteristics.</title>
        <authorList>
            <person name="Maeno S."/>
            <person name="Tanizawa Y."/>
            <person name="Kajikawa A."/>
            <person name="Kanesaki Y."/>
            <person name="Kubota E."/>
            <person name="Arita M."/>
            <person name="Leon D."/>
            <person name="Endo A."/>
        </authorList>
    </citation>
    <scope>NUCLEOTIDE SEQUENCE [LARGE SCALE GENOMIC DNA]</scope>
    <source>
        <strain evidence="3 4">F192-5</strain>
    </source>
</reference>
<dbReference type="RefSeq" id="WP_149334695.1">
    <property type="nucleotide sequence ID" value="NZ_BJJW01000010.1"/>
</dbReference>
<sequence length="262" mass="27890">MIKNKRNMLILGTLLSTTFLSVGQISADTLSSHSNGTVTFEKSTDGIKVLDPNDNSKEFTPGTTDGTVNKTDNIDNGLYLSYVPNFNFNTHKVNQIRDKVFFANTQAEGRPNFVQVSDLRSKNSSKWTLGVSVGAFTNTKNANDKLDGASLIFRNMMDQDVTAATNTPVAGPVSLGDKFASLMNTQNTAANATSGETVYNMAADGTSNILVKATNGTHLLTAGNQSNAAVSVGLYVPKNTQSEATYNSDITWTLALAPTAGN</sequence>
<accession>A0A5A5U3V5</accession>
<proteinExistence type="predicted"/>
<feature type="signal peptide" evidence="1">
    <location>
        <begin position="1"/>
        <end position="27"/>
    </location>
</feature>
<dbReference type="Pfam" id="PF13731">
    <property type="entry name" value="WxL"/>
    <property type="match status" value="1"/>
</dbReference>
<dbReference type="EMBL" id="BJJW01000010">
    <property type="protein sequence ID" value="GDZ84354.1"/>
    <property type="molecule type" value="Genomic_DNA"/>
</dbReference>
<dbReference type="InterPro" id="IPR027994">
    <property type="entry name" value="WxL_dom"/>
</dbReference>
<name>A0A5A5U3V5_LEUCI</name>
<dbReference type="AlphaFoldDB" id="A0A5A5U3V5"/>
<comment type="caution">
    <text evidence="3">The sequence shown here is derived from an EMBL/GenBank/DDBJ whole genome shotgun (WGS) entry which is preliminary data.</text>
</comment>
<evidence type="ECO:0000313" key="3">
    <source>
        <dbReference type="EMBL" id="GDZ84354.1"/>
    </source>
</evidence>
<evidence type="ECO:0000256" key="1">
    <source>
        <dbReference type="SAM" id="SignalP"/>
    </source>
</evidence>
<feature type="domain" description="WxL" evidence="2">
    <location>
        <begin position="30"/>
        <end position="258"/>
    </location>
</feature>
<evidence type="ECO:0000313" key="4">
    <source>
        <dbReference type="Proteomes" id="UP000323274"/>
    </source>
</evidence>
<organism evidence="3 4">
    <name type="scientific">Leuconostoc citreum</name>
    <dbReference type="NCBI Taxonomy" id="33964"/>
    <lineage>
        <taxon>Bacteria</taxon>
        <taxon>Bacillati</taxon>
        <taxon>Bacillota</taxon>
        <taxon>Bacilli</taxon>
        <taxon>Lactobacillales</taxon>
        <taxon>Lactobacillaceae</taxon>
        <taxon>Leuconostoc</taxon>
    </lineage>
</organism>
<dbReference type="Proteomes" id="UP000323274">
    <property type="component" value="Unassembled WGS sequence"/>
</dbReference>
<gene>
    <name evidence="3" type="primary">yqcA</name>
    <name evidence="3" type="ORF">LCIT_15960</name>
</gene>